<dbReference type="Proteomes" id="UP000762676">
    <property type="component" value="Unassembled WGS sequence"/>
</dbReference>
<keyword evidence="2" id="KW-1185">Reference proteome</keyword>
<gene>
    <name evidence="1" type="ORF">ElyMa_001803900</name>
</gene>
<dbReference type="EMBL" id="BMAT01003656">
    <property type="protein sequence ID" value="GFR59800.1"/>
    <property type="molecule type" value="Genomic_DNA"/>
</dbReference>
<evidence type="ECO:0000313" key="1">
    <source>
        <dbReference type="EMBL" id="GFR59800.1"/>
    </source>
</evidence>
<accession>A0AAV4EGD6</accession>
<protein>
    <submittedName>
        <fullName evidence="1">Uncharacterized protein</fullName>
    </submittedName>
</protein>
<name>A0AAV4EGD6_9GAST</name>
<comment type="caution">
    <text evidence="1">The sequence shown here is derived from an EMBL/GenBank/DDBJ whole genome shotgun (WGS) entry which is preliminary data.</text>
</comment>
<evidence type="ECO:0000313" key="2">
    <source>
        <dbReference type="Proteomes" id="UP000762676"/>
    </source>
</evidence>
<dbReference type="AlphaFoldDB" id="A0AAV4EGD6"/>
<proteinExistence type="predicted"/>
<organism evidence="1 2">
    <name type="scientific">Elysia marginata</name>
    <dbReference type="NCBI Taxonomy" id="1093978"/>
    <lineage>
        <taxon>Eukaryota</taxon>
        <taxon>Metazoa</taxon>
        <taxon>Spiralia</taxon>
        <taxon>Lophotrochozoa</taxon>
        <taxon>Mollusca</taxon>
        <taxon>Gastropoda</taxon>
        <taxon>Heterobranchia</taxon>
        <taxon>Euthyneura</taxon>
        <taxon>Panpulmonata</taxon>
        <taxon>Sacoglossa</taxon>
        <taxon>Placobranchoidea</taxon>
        <taxon>Plakobranchidae</taxon>
        <taxon>Elysia</taxon>
    </lineage>
</organism>
<sequence>MDVCAATNIQLDVLLQLLPNYGITQMNQGSTVKVYQTRDRVTLEMCDANGVILYGLLAPASHILQPFDLSVSGSMKAEWPNITKMHLDREEEMPSVTNFATLPKQVWELCAKPERAL</sequence>
<reference evidence="1 2" key="1">
    <citation type="journal article" date="2021" name="Elife">
        <title>Chloroplast acquisition without the gene transfer in kleptoplastic sea slugs, Plakobranchus ocellatus.</title>
        <authorList>
            <person name="Maeda T."/>
            <person name="Takahashi S."/>
            <person name="Yoshida T."/>
            <person name="Shimamura S."/>
            <person name="Takaki Y."/>
            <person name="Nagai Y."/>
            <person name="Toyoda A."/>
            <person name="Suzuki Y."/>
            <person name="Arimoto A."/>
            <person name="Ishii H."/>
            <person name="Satoh N."/>
            <person name="Nishiyama T."/>
            <person name="Hasebe M."/>
            <person name="Maruyama T."/>
            <person name="Minagawa J."/>
            <person name="Obokata J."/>
            <person name="Shigenobu S."/>
        </authorList>
    </citation>
    <scope>NUCLEOTIDE SEQUENCE [LARGE SCALE GENOMIC DNA]</scope>
</reference>